<dbReference type="InterPro" id="IPR055560">
    <property type="entry name" value="DUF7136"/>
</dbReference>
<sequence>MSDVTPSNSALVLELDVVFPRAETYAAADVFPIAVTFNDFYGVKPNLSALSWSISGPGDGFPKPTVDDGRFEVYATTTYKASAADQEKSPLAPDSYVSSVLLGYTNVSAWPTQYHLADQLQLSILTDDSSSLGGNDSDWVGIFPTGCGATEFHPAFMKIGSSFGSIVFSIESDAKAVAANDSILQPLAADAPACPAAAGSYLSDLYYKNTTTNGICFEDTVNEDGVANYDTVSCTDRSTVPGVVRTALDAAATSLAKESAEGGGGGRTLITPTSVGASATETGASGTGATAKSGSGSNPTTTSTSTTSAAGNQLPSLRRILTALGVVSLAFVVC</sequence>
<dbReference type="Pfam" id="PF23584">
    <property type="entry name" value="DUF7136"/>
    <property type="match status" value="1"/>
</dbReference>
<evidence type="ECO:0000259" key="2">
    <source>
        <dbReference type="Pfam" id="PF23584"/>
    </source>
</evidence>
<dbReference type="EMBL" id="JAWCUI010000059">
    <property type="protein sequence ID" value="KAL1890716.1"/>
    <property type="molecule type" value="Genomic_DNA"/>
</dbReference>
<name>A0ABR3YQW8_9PEZI</name>
<evidence type="ECO:0000313" key="4">
    <source>
        <dbReference type="Proteomes" id="UP001583186"/>
    </source>
</evidence>
<accession>A0ABR3YQW8</accession>
<dbReference type="Proteomes" id="UP001583186">
    <property type="component" value="Unassembled WGS sequence"/>
</dbReference>
<organism evidence="3 4">
    <name type="scientific">Sporothrix stenoceras</name>
    <dbReference type="NCBI Taxonomy" id="5173"/>
    <lineage>
        <taxon>Eukaryota</taxon>
        <taxon>Fungi</taxon>
        <taxon>Dikarya</taxon>
        <taxon>Ascomycota</taxon>
        <taxon>Pezizomycotina</taxon>
        <taxon>Sordariomycetes</taxon>
        <taxon>Sordariomycetidae</taxon>
        <taxon>Ophiostomatales</taxon>
        <taxon>Ophiostomataceae</taxon>
        <taxon>Sporothrix</taxon>
    </lineage>
</organism>
<keyword evidence="4" id="KW-1185">Reference proteome</keyword>
<proteinExistence type="predicted"/>
<evidence type="ECO:0000313" key="3">
    <source>
        <dbReference type="EMBL" id="KAL1890716.1"/>
    </source>
</evidence>
<reference evidence="3 4" key="1">
    <citation type="journal article" date="2024" name="IMA Fungus">
        <title>IMA Genome - F19 : A genome assembly and annotation guide to empower mycologists, including annotated draft genome sequences of Ceratocystis pirilliformis, Diaporthe australafricana, Fusarium ophioides, Paecilomyces lecythidis, and Sporothrix stenoceras.</title>
        <authorList>
            <person name="Aylward J."/>
            <person name="Wilson A.M."/>
            <person name="Visagie C.M."/>
            <person name="Spraker J."/>
            <person name="Barnes I."/>
            <person name="Buitendag C."/>
            <person name="Ceriani C."/>
            <person name="Del Mar Angel L."/>
            <person name="du Plessis D."/>
            <person name="Fuchs T."/>
            <person name="Gasser K."/>
            <person name="Kramer D."/>
            <person name="Li W."/>
            <person name="Munsamy K."/>
            <person name="Piso A."/>
            <person name="Price J.L."/>
            <person name="Sonnekus B."/>
            <person name="Thomas C."/>
            <person name="van der Nest A."/>
            <person name="van Dijk A."/>
            <person name="van Heerden A."/>
            <person name="van Vuuren N."/>
            <person name="Yilmaz N."/>
            <person name="Duong T.A."/>
            <person name="van der Merwe N.A."/>
            <person name="Wingfield M.J."/>
            <person name="Wingfield B.D."/>
        </authorList>
    </citation>
    <scope>NUCLEOTIDE SEQUENCE [LARGE SCALE GENOMIC DNA]</scope>
    <source>
        <strain evidence="3 4">CMW 5346</strain>
    </source>
</reference>
<feature type="compositionally biased region" description="Low complexity" evidence="1">
    <location>
        <begin position="273"/>
        <end position="311"/>
    </location>
</feature>
<feature type="region of interest" description="Disordered" evidence="1">
    <location>
        <begin position="258"/>
        <end position="311"/>
    </location>
</feature>
<protein>
    <recommendedName>
        <fullName evidence="2">DUF7136 domain-containing protein</fullName>
    </recommendedName>
</protein>
<evidence type="ECO:0000256" key="1">
    <source>
        <dbReference type="SAM" id="MobiDB-lite"/>
    </source>
</evidence>
<gene>
    <name evidence="3" type="ORF">Sste5346_008040</name>
</gene>
<comment type="caution">
    <text evidence="3">The sequence shown here is derived from an EMBL/GenBank/DDBJ whole genome shotgun (WGS) entry which is preliminary data.</text>
</comment>
<feature type="domain" description="DUF7136" evidence="2">
    <location>
        <begin position="12"/>
        <end position="179"/>
    </location>
</feature>